<gene>
    <name evidence="2" type="ORF">GOP47_0016748</name>
</gene>
<sequence length="73" mass="7901">MLFHTFGCVVCTQDQQMNKSATNLEARISHLEKSALPSSIEVSEQGGAERGDIKTSMSGADREPQEAAPVLEH</sequence>
<evidence type="ECO:0000313" key="3">
    <source>
        <dbReference type="Proteomes" id="UP000886520"/>
    </source>
</evidence>
<feature type="compositionally biased region" description="Basic and acidic residues" evidence="1">
    <location>
        <begin position="60"/>
        <end position="73"/>
    </location>
</feature>
<comment type="caution">
    <text evidence="2">The sequence shown here is derived from an EMBL/GenBank/DDBJ whole genome shotgun (WGS) entry which is preliminary data.</text>
</comment>
<reference evidence="2" key="1">
    <citation type="submission" date="2021-01" db="EMBL/GenBank/DDBJ databases">
        <title>Adiantum capillus-veneris genome.</title>
        <authorList>
            <person name="Fang Y."/>
            <person name="Liao Q."/>
        </authorList>
    </citation>
    <scope>NUCLEOTIDE SEQUENCE</scope>
    <source>
        <strain evidence="2">H3</strain>
        <tissue evidence="2">Leaf</tissue>
    </source>
</reference>
<dbReference type="Proteomes" id="UP000886520">
    <property type="component" value="Chromosome 16"/>
</dbReference>
<evidence type="ECO:0000313" key="2">
    <source>
        <dbReference type="EMBL" id="KAI5068403.1"/>
    </source>
</evidence>
<dbReference type="EMBL" id="JABFUD020000016">
    <property type="protein sequence ID" value="KAI5068403.1"/>
    <property type="molecule type" value="Genomic_DNA"/>
</dbReference>
<keyword evidence="3" id="KW-1185">Reference proteome</keyword>
<accession>A0A9D4UJ63</accession>
<protein>
    <submittedName>
        <fullName evidence="2">Uncharacterized protein</fullName>
    </submittedName>
</protein>
<name>A0A9D4UJ63_ADICA</name>
<evidence type="ECO:0000256" key="1">
    <source>
        <dbReference type="SAM" id="MobiDB-lite"/>
    </source>
</evidence>
<proteinExistence type="predicted"/>
<organism evidence="2 3">
    <name type="scientific">Adiantum capillus-veneris</name>
    <name type="common">Maidenhair fern</name>
    <dbReference type="NCBI Taxonomy" id="13818"/>
    <lineage>
        <taxon>Eukaryota</taxon>
        <taxon>Viridiplantae</taxon>
        <taxon>Streptophyta</taxon>
        <taxon>Embryophyta</taxon>
        <taxon>Tracheophyta</taxon>
        <taxon>Polypodiopsida</taxon>
        <taxon>Polypodiidae</taxon>
        <taxon>Polypodiales</taxon>
        <taxon>Pteridineae</taxon>
        <taxon>Pteridaceae</taxon>
        <taxon>Vittarioideae</taxon>
        <taxon>Adiantum</taxon>
    </lineage>
</organism>
<feature type="region of interest" description="Disordered" evidence="1">
    <location>
        <begin position="35"/>
        <end position="73"/>
    </location>
</feature>
<dbReference type="AlphaFoldDB" id="A0A9D4UJ63"/>